<dbReference type="SMART" id="SM00317">
    <property type="entry name" value="SET"/>
    <property type="match status" value="1"/>
</dbReference>
<dbReference type="InterPro" id="IPR001214">
    <property type="entry name" value="SET_dom"/>
</dbReference>
<dbReference type="Pfam" id="PF00856">
    <property type="entry name" value="SET"/>
    <property type="match status" value="1"/>
</dbReference>
<dbReference type="PROSITE" id="PS50280">
    <property type="entry name" value="SET"/>
    <property type="match status" value="1"/>
</dbReference>
<reference evidence="2" key="1">
    <citation type="journal article" date="2020" name="Stud. Mycol.">
        <title>101 Dothideomycetes genomes: a test case for predicting lifestyles and emergence of pathogens.</title>
        <authorList>
            <person name="Haridas S."/>
            <person name="Albert R."/>
            <person name="Binder M."/>
            <person name="Bloem J."/>
            <person name="Labutti K."/>
            <person name="Salamov A."/>
            <person name="Andreopoulos B."/>
            <person name="Baker S."/>
            <person name="Barry K."/>
            <person name="Bills G."/>
            <person name="Bluhm B."/>
            <person name="Cannon C."/>
            <person name="Castanera R."/>
            <person name="Culley D."/>
            <person name="Daum C."/>
            <person name="Ezra D."/>
            <person name="Gonzalez J."/>
            <person name="Henrissat B."/>
            <person name="Kuo A."/>
            <person name="Liang C."/>
            <person name="Lipzen A."/>
            <person name="Lutzoni F."/>
            <person name="Magnuson J."/>
            <person name="Mondo S."/>
            <person name="Nolan M."/>
            <person name="Ohm R."/>
            <person name="Pangilinan J."/>
            <person name="Park H.-J."/>
            <person name="Ramirez L."/>
            <person name="Alfaro M."/>
            <person name="Sun H."/>
            <person name="Tritt A."/>
            <person name="Yoshinaga Y."/>
            <person name="Zwiers L.-H."/>
            <person name="Turgeon B."/>
            <person name="Goodwin S."/>
            <person name="Spatafora J."/>
            <person name="Crous P."/>
            <person name="Grigoriev I."/>
        </authorList>
    </citation>
    <scope>NUCLEOTIDE SEQUENCE</scope>
    <source>
        <strain evidence="2">CBS 690.94</strain>
    </source>
</reference>
<accession>A0A9P4UJM6</accession>
<evidence type="ECO:0000313" key="2">
    <source>
        <dbReference type="EMBL" id="KAF2451477.1"/>
    </source>
</evidence>
<comment type="caution">
    <text evidence="2">The sequence shown here is derived from an EMBL/GenBank/DDBJ whole genome shotgun (WGS) entry which is preliminary data.</text>
</comment>
<dbReference type="InterPro" id="IPR046341">
    <property type="entry name" value="SET_dom_sf"/>
</dbReference>
<evidence type="ECO:0000313" key="3">
    <source>
        <dbReference type="Proteomes" id="UP000799764"/>
    </source>
</evidence>
<sequence length="286" mass="32002">MSTCNLVNHLSQVICDRRIVLVKENTFDHSRWRGTKKPILYTTGKWPPTSVEDLLGSPAEEEECAVCQGYSPCRCDYPLWSAQMQLFLMDNLLVSPTPGKGYGIFTRIAFDQDQVIGEYTGELVPIDKSRSNEDSQYVASISIGKAKLTQKGTLACRQAQCWIDASRKGSVFRFLNHSCDWNAALMLGRVGMGRRVMMVVTTKPIAAGEEITIDYGKDYWQPGLSFFQLKLAFDYILVSQDTDKLKVIHETASLSGKNMHSSCLLSRRRGSICSTITIPIAFQNCS</sequence>
<feature type="domain" description="SET" evidence="1">
    <location>
        <begin position="90"/>
        <end position="216"/>
    </location>
</feature>
<dbReference type="InterPro" id="IPR053105">
    <property type="entry name" value="Class_V-like_SAM-MTase"/>
</dbReference>
<name>A0A9P4UJM6_9PLEO</name>
<gene>
    <name evidence="2" type="ORF">P171DRAFT_478512</name>
</gene>
<dbReference type="Gene3D" id="2.170.270.10">
    <property type="entry name" value="SET domain"/>
    <property type="match status" value="1"/>
</dbReference>
<protein>
    <submittedName>
        <fullName evidence="2">SET domain-containing protein</fullName>
    </submittedName>
</protein>
<dbReference type="EMBL" id="MU001492">
    <property type="protein sequence ID" value="KAF2451477.1"/>
    <property type="molecule type" value="Genomic_DNA"/>
</dbReference>
<dbReference type="AlphaFoldDB" id="A0A9P4UJM6"/>
<dbReference type="SUPFAM" id="SSF82199">
    <property type="entry name" value="SET domain"/>
    <property type="match status" value="1"/>
</dbReference>
<dbReference type="OrthoDB" id="308383at2759"/>
<organism evidence="2 3">
    <name type="scientific">Karstenula rhodostoma CBS 690.94</name>
    <dbReference type="NCBI Taxonomy" id="1392251"/>
    <lineage>
        <taxon>Eukaryota</taxon>
        <taxon>Fungi</taxon>
        <taxon>Dikarya</taxon>
        <taxon>Ascomycota</taxon>
        <taxon>Pezizomycotina</taxon>
        <taxon>Dothideomycetes</taxon>
        <taxon>Pleosporomycetidae</taxon>
        <taxon>Pleosporales</taxon>
        <taxon>Massarineae</taxon>
        <taxon>Didymosphaeriaceae</taxon>
        <taxon>Karstenula</taxon>
    </lineage>
</organism>
<keyword evidence="3" id="KW-1185">Reference proteome</keyword>
<evidence type="ECO:0000259" key="1">
    <source>
        <dbReference type="PROSITE" id="PS50280"/>
    </source>
</evidence>
<proteinExistence type="predicted"/>
<dbReference type="Proteomes" id="UP000799764">
    <property type="component" value="Unassembled WGS sequence"/>
</dbReference>
<dbReference type="PANTHER" id="PTHR47250">
    <property type="entry name" value="HISTONE-LYSINE N-METHYLTRANSFERASE SET-6"/>
    <property type="match status" value="1"/>
</dbReference>
<dbReference type="PANTHER" id="PTHR47250:SF3">
    <property type="entry name" value="HISTONE-LYSINE N-METHYLTRANSFERASE SET-6"/>
    <property type="match status" value="1"/>
</dbReference>